<reference evidence="2 3" key="1">
    <citation type="journal article" date="2019" name="Emerg. Microbes Infect.">
        <title>Comprehensive subspecies identification of 175 nontuberculous mycobacteria species based on 7547 genomic profiles.</title>
        <authorList>
            <person name="Matsumoto Y."/>
            <person name="Kinjo T."/>
            <person name="Motooka D."/>
            <person name="Nabeya D."/>
            <person name="Jung N."/>
            <person name="Uechi K."/>
            <person name="Horii T."/>
            <person name="Iida T."/>
            <person name="Fujita J."/>
            <person name="Nakamura S."/>
        </authorList>
    </citation>
    <scope>NUCLEOTIDE SEQUENCE [LARGE SCALE GENOMIC DNA]</scope>
    <source>
        <strain evidence="2 3">JCM 15653</strain>
    </source>
</reference>
<gene>
    <name evidence="2" type="ORF">MBOE_62600</name>
</gene>
<protein>
    <recommendedName>
        <fullName evidence="4">PE-PGRS family protein</fullName>
    </recommendedName>
</protein>
<evidence type="ECO:0000313" key="2">
    <source>
        <dbReference type="EMBL" id="BBX94611.1"/>
    </source>
</evidence>
<feature type="compositionally biased region" description="Basic residues" evidence="1">
    <location>
        <begin position="417"/>
        <end position="429"/>
    </location>
</feature>
<feature type="region of interest" description="Disordered" evidence="1">
    <location>
        <begin position="292"/>
        <end position="326"/>
    </location>
</feature>
<evidence type="ECO:0008006" key="4">
    <source>
        <dbReference type="Google" id="ProtNLM"/>
    </source>
</evidence>
<name>A0ABM7J5R9_9MYCO</name>
<evidence type="ECO:0000256" key="1">
    <source>
        <dbReference type="SAM" id="MobiDB-lite"/>
    </source>
</evidence>
<accession>A0ABM7J5R9</accession>
<dbReference type="Proteomes" id="UP000466683">
    <property type="component" value="Chromosome"/>
</dbReference>
<feature type="region of interest" description="Disordered" evidence="1">
    <location>
        <begin position="368"/>
        <end position="445"/>
    </location>
</feature>
<feature type="compositionally biased region" description="Acidic residues" evidence="1">
    <location>
        <begin position="375"/>
        <end position="385"/>
    </location>
</feature>
<sequence>MYSAIRSTLTAGIALAGAGAIAVSPISPVTPPLPDAAVATPHAMTASVELTALADDLEDPFATDPITAWLNVFEAASDNAAQIGGEMAANPFPIFQQVIANQLGYGQLLADSVQAAANSYIQFFTSDEDYRLKYFAGMALDYLSSGNVAGAASVLSNVVFRLFAFANPLINTIQIPLGMGRNIVNALSAVPDLLMPLGLGALNPVEGVINVLGDSAQRVLDAVDAGDPGAALTSLINTPAVLTGAILNGYYNGIAAGTSGLLSASAAVLNRGALESVLVTVPQAIATAIGWQKPSTEPAPATSALDESTAQTDVTTDTHTDSTLVQRKAPAATAVVSRPVADLTRGVDRIADSTAAAVKTVALSIAPERTVTDTQTEDTPTENDGAEPGYTSAKASRDTNASSAAAKRVVGAAKSTAKAHRNTAKHAAKPRSSGTKQRVRGEHSG</sequence>
<keyword evidence="3" id="KW-1185">Reference proteome</keyword>
<dbReference type="EMBL" id="AP022579">
    <property type="protein sequence ID" value="BBX94611.1"/>
    <property type="molecule type" value="Genomic_DNA"/>
</dbReference>
<evidence type="ECO:0000313" key="3">
    <source>
        <dbReference type="Proteomes" id="UP000466683"/>
    </source>
</evidence>
<feature type="compositionally biased region" description="Low complexity" evidence="1">
    <location>
        <begin position="309"/>
        <end position="323"/>
    </location>
</feature>
<organism evidence="2 3">
    <name type="scientific">Mycolicibacterium boenickei</name>
    <dbReference type="NCBI Taxonomy" id="146017"/>
    <lineage>
        <taxon>Bacteria</taxon>
        <taxon>Bacillati</taxon>
        <taxon>Actinomycetota</taxon>
        <taxon>Actinomycetes</taxon>
        <taxon>Mycobacteriales</taxon>
        <taxon>Mycobacteriaceae</taxon>
        <taxon>Mycolicibacterium</taxon>
    </lineage>
</organism>
<proteinExistence type="predicted"/>